<keyword evidence="3" id="KW-0949">S-adenosyl-L-methionine</keyword>
<keyword evidence="2 6" id="KW-0808">Transferase</keyword>
<dbReference type="Proteomes" id="UP000182658">
    <property type="component" value="Unassembled WGS sequence"/>
</dbReference>
<dbReference type="InterPro" id="IPR001077">
    <property type="entry name" value="COMT_C"/>
</dbReference>
<evidence type="ECO:0000256" key="1">
    <source>
        <dbReference type="ARBA" id="ARBA00022603"/>
    </source>
</evidence>
<evidence type="ECO:0000256" key="3">
    <source>
        <dbReference type="ARBA" id="ARBA00022691"/>
    </source>
</evidence>
<dbReference type="PROSITE" id="PS51683">
    <property type="entry name" value="SAM_OMT_II"/>
    <property type="match status" value="1"/>
</dbReference>
<dbReference type="PANTHER" id="PTHR43712:SF17">
    <property type="entry name" value="O-METHYLTRANSFERASE"/>
    <property type="match status" value="1"/>
</dbReference>
<dbReference type="GO" id="GO:0008171">
    <property type="term" value="F:O-methyltransferase activity"/>
    <property type="evidence" value="ECO:0007669"/>
    <property type="project" value="InterPro"/>
</dbReference>
<dbReference type="Gene3D" id="3.40.50.150">
    <property type="entry name" value="Vaccinia Virus protein VP39"/>
    <property type="match status" value="1"/>
</dbReference>
<dbReference type="GO" id="GO:0032259">
    <property type="term" value="P:methylation"/>
    <property type="evidence" value="ECO:0007669"/>
    <property type="project" value="UniProtKB-KW"/>
</dbReference>
<dbReference type="InterPro" id="IPR036388">
    <property type="entry name" value="WH-like_DNA-bd_sf"/>
</dbReference>
<dbReference type="STRING" id="1408157.A0A1J7IME6"/>
<protein>
    <submittedName>
        <fullName evidence="6">S-adenosyl-L-methionine-dependent methyltransferase</fullName>
    </submittedName>
</protein>
<name>A0A1J7IME6_9PEZI</name>
<dbReference type="OrthoDB" id="3340390at2759"/>
<evidence type="ECO:0000313" key="7">
    <source>
        <dbReference type="Proteomes" id="UP000182658"/>
    </source>
</evidence>
<organism evidence="6 7">
    <name type="scientific">Coniochaeta ligniaria NRRL 30616</name>
    <dbReference type="NCBI Taxonomy" id="1408157"/>
    <lineage>
        <taxon>Eukaryota</taxon>
        <taxon>Fungi</taxon>
        <taxon>Dikarya</taxon>
        <taxon>Ascomycota</taxon>
        <taxon>Pezizomycotina</taxon>
        <taxon>Sordariomycetes</taxon>
        <taxon>Sordariomycetidae</taxon>
        <taxon>Coniochaetales</taxon>
        <taxon>Coniochaetaceae</taxon>
        <taxon>Coniochaeta</taxon>
    </lineage>
</organism>
<dbReference type="SUPFAM" id="SSF53335">
    <property type="entry name" value="S-adenosyl-L-methionine-dependent methyltransferases"/>
    <property type="match status" value="1"/>
</dbReference>
<evidence type="ECO:0000259" key="5">
    <source>
        <dbReference type="Pfam" id="PF00891"/>
    </source>
</evidence>
<evidence type="ECO:0000313" key="6">
    <source>
        <dbReference type="EMBL" id="OIW28646.1"/>
    </source>
</evidence>
<feature type="domain" description="O-methyltransferase C-terminal" evidence="5">
    <location>
        <begin position="246"/>
        <end position="386"/>
    </location>
</feature>
<keyword evidence="1 6" id="KW-0489">Methyltransferase</keyword>
<dbReference type="InParanoid" id="A0A1J7IME6"/>
<evidence type="ECO:0000256" key="4">
    <source>
        <dbReference type="PIRSR" id="PIRSR005739-1"/>
    </source>
</evidence>
<reference evidence="6 7" key="1">
    <citation type="submission" date="2016-10" db="EMBL/GenBank/DDBJ databases">
        <title>Draft genome sequence of Coniochaeta ligniaria NRRL30616, a lignocellulolytic fungus for bioabatement of inhibitors in plant biomass hydrolysates.</title>
        <authorList>
            <consortium name="DOE Joint Genome Institute"/>
            <person name="Jimenez D.J."/>
            <person name="Hector R.E."/>
            <person name="Riley R."/>
            <person name="Sun H."/>
            <person name="Grigoriev I.V."/>
            <person name="Van Elsas J.D."/>
            <person name="Nichols N.N."/>
        </authorList>
    </citation>
    <scope>NUCLEOTIDE SEQUENCE [LARGE SCALE GENOMIC DNA]</scope>
    <source>
        <strain evidence="6 7">NRRL 30616</strain>
    </source>
</reference>
<dbReference type="InterPro" id="IPR036390">
    <property type="entry name" value="WH_DNA-bd_sf"/>
</dbReference>
<sequence>MASDKCHSDKLGISFILTPNDLESVPELVQKINALSADLASGDHDKRAELLGQAQALVQALETSQETMLRHLWASGTTLAALASGVKIGLFEHLAKDGGSPKKVAYLATATGVDPSVLTMGHLIETAPGEYKPTRFGLSMTIPEICDGYGENLDVVFPTYRQLPSYVASLVGNKTPDPATAIFQKANNTNLSFFEYLYTIPGMAEEFAHHMAGSRHGQASWMDPNFYPVQELLVGGADPDPKAVFLVDVGGSTGHDIAEFNAKHPDVPGRLVLQDLPSVIESVKELHPRIEAMGHDFFAEQPVQGARAYYTHSVLHDWPDDKCHEILTRVKEAMKPGYSKLLINEHVILSTGASWRVTALDITLFALTGSQERSEEDWRQLIEGVGLKICKIWSPVNGIESLIECELQ</sequence>
<dbReference type="AlphaFoldDB" id="A0A1J7IME6"/>
<dbReference type="Pfam" id="PF00891">
    <property type="entry name" value="Methyltransf_2"/>
    <property type="match status" value="1"/>
</dbReference>
<dbReference type="Gene3D" id="1.10.10.10">
    <property type="entry name" value="Winged helix-like DNA-binding domain superfamily/Winged helix DNA-binding domain"/>
    <property type="match status" value="1"/>
</dbReference>
<keyword evidence="7" id="KW-1185">Reference proteome</keyword>
<feature type="active site" description="Proton acceptor" evidence="4">
    <location>
        <position position="316"/>
    </location>
</feature>
<gene>
    <name evidence="6" type="ORF">CONLIGDRAFT_654825</name>
</gene>
<dbReference type="InterPro" id="IPR029063">
    <property type="entry name" value="SAM-dependent_MTases_sf"/>
</dbReference>
<proteinExistence type="predicted"/>
<evidence type="ECO:0000256" key="2">
    <source>
        <dbReference type="ARBA" id="ARBA00022679"/>
    </source>
</evidence>
<dbReference type="SUPFAM" id="SSF46785">
    <property type="entry name" value="Winged helix' DNA-binding domain"/>
    <property type="match status" value="1"/>
</dbReference>
<dbReference type="EMBL" id="KV875098">
    <property type="protein sequence ID" value="OIW28646.1"/>
    <property type="molecule type" value="Genomic_DNA"/>
</dbReference>
<dbReference type="PANTHER" id="PTHR43712">
    <property type="entry name" value="PUTATIVE (AFU_ORTHOLOGUE AFUA_4G14580)-RELATED"/>
    <property type="match status" value="1"/>
</dbReference>
<dbReference type="InterPro" id="IPR016461">
    <property type="entry name" value="COMT-like"/>
</dbReference>
<accession>A0A1J7IME6</accession>